<dbReference type="InterPro" id="IPR008327">
    <property type="entry name" value="Sig_transdc_resp-reg_antiterm"/>
</dbReference>
<evidence type="ECO:0000256" key="2">
    <source>
        <dbReference type="ARBA" id="ARBA00023012"/>
    </source>
</evidence>
<organism evidence="9 10">
    <name type="scientific">Mammaliicoccus lentus</name>
    <name type="common">Staphylococcus lentus</name>
    <dbReference type="NCBI Taxonomy" id="42858"/>
    <lineage>
        <taxon>Bacteria</taxon>
        <taxon>Bacillati</taxon>
        <taxon>Bacillota</taxon>
        <taxon>Bacilli</taxon>
        <taxon>Bacillales</taxon>
        <taxon>Staphylococcaceae</taxon>
        <taxon>Mammaliicoccus</taxon>
    </lineage>
</organism>
<evidence type="ECO:0000313" key="10">
    <source>
        <dbReference type="Proteomes" id="UP001223261"/>
    </source>
</evidence>
<feature type="modified residue" description="4-aspartylphosphate" evidence="6">
    <location>
        <position position="53"/>
    </location>
</feature>
<gene>
    <name evidence="9" type="ORF">PYH69_00390</name>
</gene>
<feature type="domain" description="ANTAR" evidence="8">
    <location>
        <begin position="123"/>
        <end position="184"/>
    </location>
</feature>
<keyword evidence="4" id="KW-0238">DNA-binding</keyword>
<dbReference type="Gene3D" id="3.40.50.2300">
    <property type="match status" value="1"/>
</dbReference>
<dbReference type="PIRSF" id="PIRSF036382">
    <property type="entry name" value="RR_antiterm"/>
    <property type="match status" value="1"/>
</dbReference>
<dbReference type="GO" id="GO:0003677">
    <property type="term" value="F:DNA binding"/>
    <property type="evidence" value="ECO:0007669"/>
    <property type="project" value="UniProtKB-KW"/>
</dbReference>
<name>A0AAX3W4N0_MAMLE</name>
<reference evidence="9" key="1">
    <citation type="journal article" date="2023" name="Antibiotics">
        <title>Prevalence and Molecular Characterization of Methicillin-Resistant Staphylococci (MRS) and Mammaliicocci (MRM) in Dromedary Camels from Algeria: First Detection of SCCmec-mecC Hybrid in Methicillin-Resistant Mammaliicoccus lentus.</title>
        <authorList>
            <person name="Belhout C."/>
            <person name="Boyen F."/>
            <person name="Vereecke N."/>
            <person name="Theuns S."/>
            <person name="Taibi N."/>
            <person name="Stegger M."/>
            <person name="de la Fe-Rodriguez P.Y."/>
            <person name="Bouayad L."/>
            <person name="Elgroud R."/>
            <person name="Butaye P."/>
        </authorList>
    </citation>
    <scope>NUCLEOTIDE SEQUENCE</scope>
    <source>
        <strain evidence="9">7048</strain>
    </source>
</reference>
<dbReference type="InterPro" id="IPR005561">
    <property type="entry name" value="ANTAR"/>
</dbReference>
<evidence type="ECO:0000259" key="7">
    <source>
        <dbReference type="PROSITE" id="PS50110"/>
    </source>
</evidence>
<dbReference type="Proteomes" id="UP001223261">
    <property type="component" value="Chromosome"/>
</dbReference>
<proteinExistence type="predicted"/>
<dbReference type="InterPro" id="IPR050595">
    <property type="entry name" value="Bact_response_regulator"/>
</dbReference>
<dbReference type="SMART" id="SM00448">
    <property type="entry name" value="REC"/>
    <property type="match status" value="1"/>
</dbReference>
<dbReference type="Pfam" id="PF00072">
    <property type="entry name" value="Response_reg"/>
    <property type="match status" value="1"/>
</dbReference>
<keyword evidence="3" id="KW-0805">Transcription regulation</keyword>
<dbReference type="SMART" id="SM01012">
    <property type="entry name" value="ANTAR"/>
    <property type="match status" value="1"/>
</dbReference>
<keyword evidence="1 6" id="KW-0597">Phosphoprotein</keyword>
<evidence type="ECO:0000313" key="9">
    <source>
        <dbReference type="EMBL" id="WHI60144.1"/>
    </source>
</evidence>
<dbReference type="PANTHER" id="PTHR44591">
    <property type="entry name" value="STRESS RESPONSE REGULATOR PROTEIN 1"/>
    <property type="match status" value="1"/>
</dbReference>
<keyword evidence="5" id="KW-0804">Transcription</keyword>
<dbReference type="SUPFAM" id="SSF52172">
    <property type="entry name" value="CheY-like"/>
    <property type="match status" value="1"/>
</dbReference>
<evidence type="ECO:0000256" key="3">
    <source>
        <dbReference type="ARBA" id="ARBA00023015"/>
    </source>
</evidence>
<dbReference type="AlphaFoldDB" id="A0AAX3W4N0"/>
<dbReference type="Gene3D" id="1.10.10.10">
    <property type="entry name" value="Winged helix-like DNA-binding domain superfamily/Winged helix DNA-binding domain"/>
    <property type="match status" value="1"/>
</dbReference>
<dbReference type="GO" id="GO:0003723">
    <property type="term" value="F:RNA binding"/>
    <property type="evidence" value="ECO:0007669"/>
    <property type="project" value="InterPro"/>
</dbReference>
<dbReference type="PANTHER" id="PTHR44591:SF3">
    <property type="entry name" value="RESPONSE REGULATORY DOMAIN-CONTAINING PROTEIN"/>
    <property type="match status" value="1"/>
</dbReference>
<evidence type="ECO:0000256" key="6">
    <source>
        <dbReference type="PROSITE-ProRule" id="PRU00169"/>
    </source>
</evidence>
<dbReference type="InterPro" id="IPR011006">
    <property type="entry name" value="CheY-like_superfamily"/>
</dbReference>
<evidence type="ECO:0000256" key="4">
    <source>
        <dbReference type="ARBA" id="ARBA00023125"/>
    </source>
</evidence>
<feature type="domain" description="Response regulatory" evidence="7">
    <location>
        <begin position="3"/>
        <end position="117"/>
    </location>
</feature>
<sequence length="188" mass="21261">MTSIIVVEDESIVRMDIIEMLKEAQYEVVAEAGNGEKALELVDKFRPDLVIMDIKMPKLNGLKASKIISKKYDIPILILTAYSHCEYVEEAKQTNIVGYIVKPISEAQLLPAVEIALSQSNSLNQLRIEVDNTKKQMNNRKLVEKAKGILMEQLNLSEEAAYQKLRRKSMDKQIAIEIEATEIINELG</sequence>
<dbReference type="PROSITE" id="PS50110">
    <property type="entry name" value="RESPONSE_REGULATORY"/>
    <property type="match status" value="1"/>
</dbReference>
<evidence type="ECO:0000259" key="8">
    <source>
        <dbReference type="PROSITE" id="PS50921"/>
    </source>
</evidence>
<dbReference type="EMBL" id="CP118848">
    <property type="protein sequence ID" value="WHI60144.1"/>
    <property type="molecule type" value="Genomic_DNA"/>
</dbReference>
<dbReference type="PROSITE" id="PS50921">
    <property type="entry name" value="ANTAR"/>
    <property type="match status" value="1"/>
</dbReference>
<dbReference type="InterPro" id="IPR036388">
    <property type="entry name" value="WH-like_DNA-bd_sf"/>
</dbReference>
<dbReference type="GO" id="GO:0000160">
    <property type="term" value="P:phosphorelay signal transduction system"/>
    <property type="evidence" value="ECO:0007669"/>
    <property type="project" value="UniProtKB-KW"/>
</dbReference>
<evidence type="ECO:0000256" key="5">
    <source>
        <dbReference type="ARBA" id="ARBA00023163"/>
    </source>
</evidence>
<dbReference type="Pfam" id="PF03861">
    <property type="entry name" value="ANTAR"/>
    <property type="match status" value="1"/>
</dbReference>
<protein>
    <submittedName>
        <fullName evidence="9">Response regulator</fullName>
    </submittedName>
</protein>
<accession>A0AAX3W4N0</accession>
<keyword evidence="2" id="KW-0902">Two-component regulatory system</keyword>
<evidence type="ECO:0000256" key="1">
    <source>
        <dbReference type="ARBA" id="ARBA00022553"/>
    </source>
</evidence>
<dbReference type="InterPro" id="IPR001789">
    <property type="entry name" value="Sig_transdc_resp-reg_receiver"/>
</dbReference>
<dbReference type="RefSeq" id="WP_187114639.1">
    <property type="nucleotide sequence ID" value="NZ_CABIVY010000001.1"/>
</dbReference>